<dbReference type="AlphaFoldDB" id="A0A5J5ALK5"/>
<dbReference type="InterPro" id="IPR046960">
    <property type="entry name" value="PPR_At4g14850-like_plant"/>
</dbReference>
<dbReference type="InterPro" id="IPR011990">
    <property type="entry name" value="TPR-like_helical_dom_sf"/>
</dbReference>
<dbReference type="Pfam" id="PF01535">
    <property type="entry name" value="PPR"/>
    <property type="match status" value="2"/>
</dbReference>
<dbReference type="InterPro" id="IPR046848">
    <property type="entry name" value="E_motif"/>
</dbReference>
<dbReference type="FunFam" id="1.25.40.10:FF:000941">
    <property type="entry name" value="Pentatricopeptide repeat-containing protein At5g15300"/>
    <property type="match status" value="1"/>
</dbReference>
<dbReference type="Proteomes" id="UP000325577">
    <property type="component" value="Linkage Group LG2"/>
</dbReference>
<proteinExistence type="predicted"/>
<dbReference type="InterPro" id="IPR002885">
    <property type="entry name" value="PPR_rpt"/>
</dbReference>
<sequence length="506" mass="57197">MIRKRTTGNSSNLHQRSTLWRKCTNLRTLKQIHAFVIINGFNSNSSALRELIYTSAIAISFTIDYAHRLFAHITEPDLFMWNTMIRGSAQSPNPFLAVSLYTQMERRCVRPDDYTFPFVLKACTKLSWVNMGCVIHGKVVKFGFESNTFARNTLIHFHANCGDLRVASELFDGSAKRDVVAWSALTTGYARRGKLSIARGLFDEMPVKDLVSWNVMITCYAKRGEMQSARELFDEVPKRDVVTWNAMIAGYVLCGSHKQAVEMFEEMKCVGERPDEVTMLSLLSACSDSGALDVGEKIHCALLEICSGHLSIVLGNVIIDMYAKCGSIEKALEVFRGMREKDESTWNSIIGGLAFHGHSEEAICLFKEMRRMKIRPNEITFVGVLVACSHAGKVKEGRRYFNLMRDEYNIEPNIRHYGCMVDMLGTIHGNVELGRHANEQLLKMRRDQSGDYVLLSNIYASQGEWDGVERVRQLMDDSGVKKEPGCSLIEADNKALMHYLFDSNSK</sequence>
<dbReference type="PROSITE" id="PS51375">
    <property type="entry name" value="PPR"/>
    <property type="match status" value="6"/>
</dbReference>
<dbReference type="FunFam" id="1.25.40.10:FF:000470">
    <property type="entry name" value="Pentatricopeptide repeat-containing protein At5g66520"/>
    <property type="match status" value="1"/>
</dbReference>
<feature type="repeat" description="PPR" evidence="2">
    <location>
        <begin position="240"/>
        <end position="274"/>
    </location>
</feature>
<feature type="repeat" description="PPR" evidence="2">
    <location>
        <begin position="311"/>
        <end position="341"/>
    </location>
</feature>
<name>A0A5J5ALK5_9ASTE</name>
<dbReference type="EMBL" id="CM018043">
    <property type="protein sequence ID" value="KAA8530387.1"/>
    <property type="molecule type" value="Genomic_DNA"/>
</dbReference>
<dbReference type="Pfam" id="PF20431">
    <property type="entry name" value="E_motif"/>
    <property type="match status" value="1"/>
</dbReference>
<reference evidence="3 4" key="1">
    <citation type="submission" date="2019-09" db="EMBL/GenBank/DDBJ databases">
        <title>A chromosome-level genome assembly of the Chinese tupelo Nyssa sinensis.</title>
        <authorList>
            <person name="Yang X."/>
            <person name="Kang M."/>
            <person name="Yang Y."/>
            <person name="Xiong H."/>
            <person name="Wang M."/>
            <person name="Zhang Z."/>
            <person name="Wang Z."/>
            <person name="Wu H."/>
            <person name="Ma T."/>
            <person name="Liu J."/>
            <person name="Xi Z."/>
        </authorList>
    </citation>
    <scope>NUCLEOTIDE SEQUENCE [LARGE SCALE GENOMIC DNA]</scope>
    <source>
        <strain evidence="3">J267</strain>
        <tissue evidence="3">Leaf</tissue>
    </source>
</reference>
<feature type="repeat" description="PPR" evidence="2">
    <location>
        <begin position="342"/>
        <end position="376"/>
    </location>
</feature>
<evidence type="ECO:0008006" key="5">
    <source>
        <dbReference type="Google" id="ProtNLM"/>
    </source>
</evidence>
<feature type="repeat" description="PPR" evidence="2">
    <location>
        <begin position="77"/>
        <end position="111"/>
    </location>
</feature>
<evidence type="ECO:0000256" key="2">
    <source>
        <dbReference type="PROSITE-ProRule" id="PRU00708"/>
    </source>
</evidence>
<gene>
    <name evidence="3" type="ORF">F0562_005096</name>
</gene>
<keyword evidence="1" id="KW-0677">Repeat</keyword>
<evidence type="ECO:0000256" key="1">
    <source>
        <dbReference type="ARBA" id="ARBA00022737"/>
    </source>
</evidence>
<dbReference type="GO" id="GO:0003723">
    <property type="term" value="F:RNA binding"/>
    <property type="evidence" value="ECO:0007669"/>
    <property type="project" value="InterPro"/>
</dbReference>
<dbReference type="PANTHER" id="PTHR47926:SF391">
    <property type="entry name" value="TETRATRICOPEPTIDE-LIKE HELICAL DOMAIN SUPERFAMILY"/>
    <property type="match status" value="1"/>
</dbReference>
<dbReference type="Pfam" id="PF13041">
    <property type="entry name" value="PPR_2"/>
    <property type="match status" value="3"/>
</dbReference>
<evidence type="ECO:0000313" key="3">
    <source>
        <dbReference type="EMBL" id="KAA8530387.1"/>
    </source>
</evidence>
<feature type="repeat" description="PPR" evidence="2">
    <location>
        <begin position="209"/>
        <end position="239"/>
    </location>
</feature>
<dbReference type="PANTHER" id="PTHR47926">
    <property type="entry name" value="PENTATRICOPEPTIDE REPEAT-CONTAINING PROTEIN"/>
    <property type="match status" value="1"/>
</dbReference>
<dbReference type="NCBIfam" id="TIGR00756">
    <property type="entry name" value="PPR"/>
    <property type="match status" value="5"/>
</dbReference>
<evidence type="ECO:0000313" key="4">
    <source>
        <dbReference type="Proteomes" id="UP000325577"/>
    </source>
</evidence>
<feature type="repeat" description="PPR" evidence="2">
    <location>
        <begin position="178"/>
        <end position="208"/>
    </location>
</feature>
<organism evidence="3 4">
    <name type="scientific">Nyssa sinensis</name>
    <dbReference type="NCBI Taxonomy" id="561372"/>
    <lineage>
        <taxon>Eukaryota</taxon>
        <taxon>Viridiplantae</taxon>
        <taxon>Streptophyta</taxon>
        <taxon>Embryophyta</taxon>
        <taxon>Tracheophyta</taxon>
        <taxon>Spermatophyta</taxon>
        <taxon>Magnoliopsida</taxon>
        <taxon>eudicotyledons</taxon>
        <taxon>Gunneridae</taxon>
        <taxon>Pentapetalae</taxon>
        <taxon>asterids</taxon>
        <taxon>Cornales</taxon>
        <taxon>Nyssaceae</taxon>
        <taxon>Nyssa</taxon>
    </lineage>
</organism>
<dbReference type="OrthoDB" id="185373at2759"/>
<keyword evidence="4" id="KW-1185">Reference proteome</keyword>
<dbReference type="Gene3D" id="1.25.40.10">
    <property type="entry name" value="Tetratricopeptide repeat domain"/>
    <property type="match status" value="3"/>
</dbReference>
<dbReference type="FunFam" id="1.25.40.10:FF:000242">
    <property type="entry name" value="Pentatricopeptide repeat-containing protein"/>
    <property type="match status" value="1"/>
</dbReference>
<dbReference type="GO" id="GO:0009451">
    <property type="term" value="P:RNA modification"/>
    <property type="evidence" value="ECO:0007669"/>
    <property type="project" value="InterPro"/>
</dbReference>
<protein>
    <recommendedName>
        <fullName evidence="5">Pentatricopeptide repeat-containing protein</fullName>
    </recommendedName>
</protein>
<accession>A0A5J5ALK5</accession>